<dbReference type="Proteomes" id="UP001152747">
    <property type="component" value="Unassembled WGS sequence"/>
</dbReference>
<evidence type="ECO:0000313" key="3">
    <source>
        <dbReference type="Proteomes" id="UP001152747"/>
    </source>
</evidence>
<accession>A0A9P1N8Y7</accession>
<reference evidence="2" key="1">
    <citation type="submission" date="2022-11" db="EMBL/GenBank/DDBJ databases">
        <authorList>
            <person name="Kikuchi T."/>
        </authorList>
    </citation>
    <scope>NUCLEOTIDE SEQUENCE</scope>
    <source>
        <strain evidence="2">PS1010</strain>
    </source>
</reference>
<sequence length="159" mass="18009">MGQLFCDVDDDNIEYVYNTAVFKEMAFCYKGAGGDLLRRWLVNKMFMAKINDAPTRRSEQLARDAENADNAQEASHQEIPTASDDQKDSFIDFMEGLAKQEDSDRNQGGNSVNYLEELAKLVEKHEKVAEDSASVAVSPSRKRKATTCAEYEIEAKRRR</sequence>
<proteinExistence type="predicted"/>
<evidence type="ECO:0000313" key="2">
    <source>
        <dbReference type="EMBL" id="CAI5454119.1"/>
    </source>
</evidence>
<keyword evidence="3" id="KW-1185">Reference proteome</keyword>
<dbReference type="EMBL" id="CANHGI010000006">
    <property type="protein sequence ID" value="CAI5454119.1"/>
    <property type="molecule type" value="Genomic_DNA"/>
</dbReference>
<comment type="caution">
    <text evidence="2">The sequence shown here is derived from an EMBL/GenBank/DDBJ whole genome shotgun (WGS) entry which is preliminary data.</text>
</comment>
<feature type="region of interest" description="Disordered" evidence="1">
    <location>
        <begin position="53"/>
        <end position="86"/>
    </location>
</feature>
<evidence type="ECO:0000256" key="1">
    <source>
        <dbReference type="SAM" id="MobiDB-lite"/>
    </source>
</evidence>
<feature type="compositionally biased region" description="Polar residues" evidence="1">
    <location>
        <begin position="69"/>
        <end position="80"/>
    </location>
</feature>
<dbReference type="AlphaFoldDB" id="A0A9P1N8Y7"/>
<protein>
    <submittedName>
        <fullName evidence="2">Uncharacterized protein</fullName>
    </submittedName>
</protein>
<organism evidence="2 3">
    <name type="scientific">Caenorhabditis angaria</name>
    <dbReference type="NCBI Taxonomy" id="860376"/>
    <lineage>
        <taxon>Eukaryota</taxon>
        <taxon>Metazoa</taxon>
        <taxon>Ecdysozoa</taxon>
        <taxon>Nematoda</taxon>
        <taxon>Chromadorea</taxon>
        <taxon>Rhabditida</taxon>
        <taxon>Rhabditina</taxon>
        <taxon>Rhabditomorpha</taxon>
        <taxon>Rhabditoidea</taxon>
        <taxon>Rhabditidae</taxon>
        <taxon>Peloderinae</taxon>
        <taxon>Caenorhabditis</taxon>
    </lineage>
</organism>
<name>A0A9P1N8Y7_9PELO</name>
<feature type="compositionally biased region" description="Basic and acidic residues" evidence="1">
    <location>
        <begin position="54"/>
        <end position="66"/>
    </location>
</feature>
<gene>
    <name evidence="2" type="ORF">CAMP_LOCUS16756</name>
</gene>